<protein>
    <submittedName>
        <fullName evidence="1">SDR family oxidoreductase</fullName>
    </submittedName>
</protein>
<accession>A0ABZ2PLT7</accession>
<organism evidence="1 2">
    <name type="scientific">Rhodococcus sovatensis</name>
    <dbReference type="NCBI Taxonomy" id="1805840"/>
    <lineage>
        <taxon>Bacteria</taxon>
        <taxon>Bacillati</taxon>
        <taxon>Actinomycetota</taxon>
        <taxon>Actinomycetes</taxon>
        <taxon>Mycobacteriales</taxon>
        <taxon>Nocardiaceae</taxon>
        <taxon>Rhodococcus</taxon>
    </lineage>
</organism>
<name>A0ABZ2PLT7_9NOCA</name>
<dbReference type="EMBL" id="CP147846">
    <property type="protein sequence ID" value="WXG69822.1"/>
    <property type="molecule type" value="Genomic_DNA"/>
</dbReference>
<dbReference type="InterPro" id="IPR002347">
    <property type="entry name" value="SDR_fam"/>
</dbReference>
<dbReference type="Gene3D" id="3.40.50.720">
    <property type="entry name" value="NAD(P)-binding Rossmann-like Domain"/>
    <property type="match status" value="1"/>
</dbReference>
<dbReference type="Pfam" id="PF13561">
    <property type="entry name" value="adh_short_C2"/>
    <property type="match status" value="1"/>
</dbReference>
<dbReference type="SUPFAM" id="SSF51735">
    <property type="entry name" value="NAD(P)-binding Rossmann-fold domains"/>
    <property type="match status" value="1"/>
</dbReference>
<evidence type="ECO:0000313" key="1">
    <source>
        <dbReference type="EMBL" id="WXG69822.1"/>
    </source>
</evidence>
<keyword evidence="2" id="KW-1185">Reference proteome</keyword>
<evidence type="ECO:0000313" key="2">
    <source>
        <dbReference type="Proteomes" id="UP001432000"/>
    </source>
</evidence>
<dbReference type="RefSeq" id="WP_338890833.1">
    <property type="nucleotide sequence ID" value="NZ_CP147846.1"/>
</dbReference>
<dbReference type="CDD" id="cd05233">
    <property type="entry name" value="SDR_c"/>
    <property type="match status" value="1"/>
</dbReference>
<proteinExistence type="predicted"/>
<gene>
    <name evidence="1" type="ORF">WDS16_04540</name>
</gene>
<dbReference type="InterPro" id="IPR036291">
    <property type="entry name" value="NAD(P)-bd_dom_sf"/>
</dbReference>
<sequence length="221" mass="23758">MDVHRTGRRCGWALAHRVSSVGDNVVVELVPPGLDGNLTALSRICPTVTIEVDIDDARDAERAMSITISNFGRLDLLVNAPGPATDAAPCGNALLHVNPFGMINMTRAAAPLFRAQGEGHVFNMHLASRREHRCATIDEAAALSSISLGDALRSLLVPYSGGLTVVRSQLPGSSLGSWRRASESLYRAAYSASPPATVQIRPDLEFRRRGCHNSPVTRRVI</sequence>
<reference evidence="1 2" key="1">
    <citation type="submission" date="2024-03" db="EMBL/GenBank/DDBJ databases">
        <title>Natural products discovery in diverse microorganisms through a two-stage MS feature dereplication strategy.</title>
        <authorList>
            <person name="Zhang R."/>
        </authorList>
    </citation>
    <scope>NUCLEOTIDE SEQUENCE [LARGE SCALE GENOMIC DNA]</scope>
    <source>
        <strain evidence="1 2">18930</strain>
    </source>
</reference>
<dbReference type="Proteomes" id="UP001432000">
    <property type="component" value="Chromosome"/>
</dbReference>